<evidence type="ECO:0000256" key="1">
    <source>
        <dbReference type="SAM" id="MobiDB-lite"/>
    </source>
</evidence>
<dbReference type="AlphaFoldDB" id="A0A9D1USY1"/>
<sequence length="249" mass="25463">MTSQSNEYGAPHRTAASQPQAAPQPGQALPVTSGTESSAPTPGTAAPQQPVAPVPTFQRPARMSTDPAPTTGPPAFEAGSPTGQTSTEDSSTTEAAKQEAADVAEATTEAGRKLADSGQREAGRVAAETKQQARGLLDTVSSELESQAGAQQNRAAHSLGAISKELDGMSAGSQEPGPMTELAQQGAQRAGQLSRWLEDREPRDVLGEVQSFARRRPVAFLALCGAAGVLAGRLGRGAAGAGEQDRGQQ</sequence>
<evidence type="ECO:0000313" key="3">
    <source>
        <dbReference type="Proteomes" id="UP000824151"/>
    </source>
</evidence>
<feature type="compositionally biased region" description="Low complexity" evidence="1">
    <location>
        <begin position="39"/>
        <end position="56"/>
    </location>
</feature>
<dbReference type="EMBL" id="DXGD01000243">
    <property type="protein sequence ID" value="HIW99803.1"/>
    <property type="molecule type" value="Genomic_DNA"/>
</dbReference>
<organism evidence="2 3">
    <name type="scientific">Candidatus Nesterenkonia stercoripullorum</name>
    <dbReference type="NCBI Taxonomy" id="2838701"/>
    <lineage>
        <taxon>Bacteria</taxon>
        <taxon>Bacillati</taxon>
        <taxon>Actinomycetota</taxon>
        <taxon>Actinomycetes</taxon>
        <taxon>Micrococcales</taxon>
        <taxon>Micrococcaceae</taxon>
        <taxon>Nesterenkonia</taxon>
    </lineage>
</organism>
<proteinExistence type="predicted"/>
<gene>
    <name evidence="2" type="ORF">H9871_06635</name>
</gene>
<comment type="caution">
    <text evidence="2">The sequence shown here is derived from an EMBL/GenBank/DDBJ whole genome shotgun (WGS) entry which is preliminary data.</text>
</comment>
<reference evidence="2" key="2">
    <citation type="submission" date="2021-04" db="EMBL/GenBank/DDBJ databases">
        <authorList>
            <person name="Gilroy R."/>
        </authorList>
    </citation>
    <scope>NUCLEOTIDE SEQUENCE</scope>
    <source>
        <strain evidence="2">ChiHejej3B27-3195</strain>
    </source>
</reference>
<feature type="region of interest" description="Disordered" evidence="1">
    <location>
        <begin position="1"/>
        <end position="200"/>
    </location>
</feature>
<evidence type="ECO:0000313" key="2">
    <source>
        <dbReference type="EMBL" id="HIW99803.1"/>
    </source>
</evidence>
<dbReference type="Proteomes" id="UP000824151">
    <property type="component" value="Unassembled WGS sequence"/>
</dbReference>
<feature type="compositionally biased region" description="Low complexity" evidence="1">
    <location>
        <begin position="183"/>
        <end position="192"/>
    </location>
</feature>
<feature type="compositionally biased region" description="Low complexity" evidence="1">
    <location>
        <begin position="85"/>
        <end position="95"/>
    </location>
</feature>
<feature type="compositionally biased region" description="Low complexity" evidence="1">
    <location>
        <begin position="15"/>
        <end position="30"/>
    </location>
</feature>
<name>A0A9D1USY1_9MICC</name>
<reference evidence="2" key="1">
    <citation type="journal article" date="2021" name="PeerJ">
        <title>Extensive microbial diversity within the chicken gut microbiome revealed by metagenomics and culture.</title>
        <authorList>
            <person name="Gilroy R."/>
            <person name="Ravi A."/>
            <person name="Getino M."/>
            <person name="Pursley I."/>
            <person name="Horton D.L."/>
            <person name="Alikhan N.F."/>
            <person name="Baker D."/>
            <person name="Gharbi K."/>
            <person name="Hall N."/>
            <person name="Watson M."/>
            <person name="Adriaenssens E.M."/>
            <person name="Foster-Nyarko E."/>
            <person name="Jarju S."/>
            <person name="Secka A."/>
            <person name="Antonio M."/>
            <person name="Oren A."/>
            <person name="Chaudhuri R.R."/>
            <person name="La Ragione R."/>
            <person name="Hildebrand F."/>
            <person name="Pallen M.J."/>
        </authorList>
    </citation>
    <scope>NUCLEOTIDE SEQUENCE</scope>
    <source>
        <strain evidence="2">ChiHejej3B27-3195</strain>
    </source>
</reference>
<feature type="compositionally biased region" description="Polar residues" evidence="1">
    <location>
        <begin position="139"/>
        <end position="155"/>
    </location>
</feature>
<protein>
    <submittedName>
        <fullName evidence="2">Uncharacterized protein</fullName>
    </submittedName>
</protein>
<feature type="compositionally biased region" description="Basic and acidic residues" evidence="1">
    <location>
        <begin position="110"/>
        <end position="123"/>
    </location>
</feature>
<accession>A0A9D1USY1</accession>